<dbReference type="InterPro" id="IPR019533">
    <property type="entry name" value="Peptidase_S26"/>
</dbReference>
<dbReference type="EMBL" id="CAEZWF010000023">
    <property type="protein sequence ID" value="CAB4654922.1"/>
    <property type="molecule type" value="Genomic_DNA"/>
</dbReference>
<sequence>MSRFGTVRVVGGSMAPTYKDGAWLLVRWFTNLPERNFSTGMIGKIYVIEKRERPGIFLVKRLKKVSDQMFWVEGDSQSSTDSRQWGWIYSDELVGQVIFALKK</sequence>
<dbReference type="GO" id="GO:0004252">
    <property type="term" value="F:serine-type endopeptidase activity"/>
    <property type="evidence" value="ECO:0007669"/>
    <property type="project" value="InterPro"/>
</dbReference>
<evidence type="ECO:0000256" key="1">
    <source>
        <dbReference type="ARBA" id="ARBA00004308"/>
    </source>
</evidence>
<name>A0A6J6KZT9_9ZZZZ</name>
<gene>
    <name evidence="3" type="ORF">UFOPK2157_00535</name>
    <name evidence="4" type="ORF">UFOPK2228_00825</name>
</gene>
<dbReference type="SUPFAM" id="SSF51306">
    <property type="entry name" value="LexA/Signal peptidase"/>
    <property type="match status" value="1"/>
</dbReference>
<dbReference type="InterPro" id="IPR036286">
    <property type="entry name" value="LexA/Signal_pep-like_sf"/>
</dbReference>
<evidence type="ECO:0000259" key="2">
    <source>
        <dbReference type="Pfam" id="PF00717"/>
    </source>
</evidence>
<proteinExistence type="predicted"/>
<dbReference type="InterPro" id="IPR015927">
    <property type="entry name" value="Peptidase_S24_S26A/B/C"/>
</dbReference>
<comment type="subcellular location">
    <subcellularLocation>
        <location evidence="1">Endomembrane system</location>
    </subcellularLocation>
</comment>
<dbReference type="CDD" id="cd06530">
    <property type="entry name" value="S26_SPase_I"/>
    <property type="match status" value="1"/>
</dbReference>
<evidence type="ECO:0000313" key="3">
    <source>
        <dbReference type="EMBL" id="CAB4639884.1"/>
    </source>
</evidence>
<dbReference type="EMBL" id="CAEZVW010000013">
    <property type="protein sequence ID" value="CAB4639884.1"/>
    <property type="molecule type" value="Genomic_DNA"/>
</dbReference>
<feature type="domain" description="Peptidase S24/S26A/S26B/S26C" evidence="2">
    <location>
        <begin position="6"/>
        <end position="71"/>
    </location>
</feature>
<evidence type="ECO:0000313" key="4">
    <source>
        <dbReference type="EMBL" id="CAB4654922.1"/>
    </source>
</evidence>
<organism evidence="4">
    <name type="scientific">freshwater metagenome</name>
    <dbReference type="NCBI Taxonomy" id="449393"/>
    <lineage>
        <taxon>unclassified sequences</taxon>
        <taxon>metagenomes</taxon>
        <taxon>ecological metagenomes</taxon>
    </lineage>
</organism>
<dbReference type="Pfam" id="PF00717">
    <property type="entry name" value="Peptidase_S24"/>
    <property type="match status" value="1"/>
</dbReference>
<accession>A0A6J6KZT9</accession>
<dbReference type="AlphaFoldDB" id="A0A6J6KZT9"/>
<dbReference type="GO" id="GO:0012505">
    <property type="term" value="C:endomembrane system"/>
    <property type="evidence" value="ECO:0007669"/>
    <property type="project" value="UniProtKB-SubCell"/>
</dbReference>
<protein>
    <submittedName>
        <fullName evidence="4">Unannotated protein</fullName>
    </submittedName>
</protein>
<dbReference type="GO" id="GO:0006465">
    <property type="term" value="P:signal peptide processing"/>
    <property type="evidence" value="ECO:0007669"/>
    <property type="project" value="InterPro"/>
</dbReference>
<reference evidence="4" key="1">
    <citation type="submission" date="2020-05" db="EMBL/GenBank/DDBJ databases">
        <authorList>
            <person name="Chiriac C."/>
            <person name="Salcher M."/>
            <person name="Ghai R."/>
            <person name="Kavagutti S V."/>
        </authorList>
    </citation>
    <scope>NUCLEOTIDE SEQUENCE</scope>
</reference>
<dbReference type="Gene3D" id="2.10.109.10">
    <property type="entry name" value="Umud Fragment, subunit A"/>
    <property type="match status" value="1"/>
</dbReference>